<feature type="compositionally biased region" description="Polar residues" evidence="1">
    <location>
        <begin position="178"/>
        <end position="197"/>
    </location>
</feature>
<keyword evidence="3" id="KW-1185">Reference proteome</keyword>
<reference evidence="2" key="1">
    <citation type="submission" date="2020-04" db="EMBL/GenBank/DDBJ databases">
        <title>Draft genome resource of the tomato pathogen Pseudocercospora fuligena.</title>
        <authorList>
            <person name="Zaccaron A."/>
        </authorList>
    </citation>
    <scope>NUCLEOTIDE SEQUENCE</scope>
    <source>
        <strain evidence="2">PF001</strain>
    </source>
</reference>
<dbReference type="GO" id="GO:0008270">
    <property type="term" value="F:zinc ion binding"/>
    <property type="evidence" value="ECO:0007669"/>
    <property type="project" value="InterPro"/>
</dbReference>
<feature type="region of interest" description="Disordered" evidence="1">
    <location>
        <begin position="178"/>
        <end position="204"/>
    </location>
</feature>
<dbReference type="Proteomes" id="UP000660729">
    <property type="component" value="Unassembled WGS sequence"/>
</dbReference>
<evidence type="ECO:0000313" key="2">
    <source>
        <dbReference type="EMBL" id="KAF7189681.1"/>
    </source>
</evidence>
<evidence type="ECO:0000256" key="1">
    <source>
        <dbReference type="SAM" id="MobiDB-lite"/>
    </source>
</evidence>
<dbReference type="OrthoDB" id="10261408at2759"/>
<dbReference type="Gene3D" id="4.10.240.10">
    <property type="entry name" value="Zn(2)-C6 fungal-type DNA-binding domain"/>
    <property type="match status" value="1"/>
</dbReference>
<comment type="caution">
    <text evidence="2">The sequence shown here is derived from an EMBL/GenBank/DDBJ whole genome shotgun (WGS) entry which is preliminary data.</text>
</comment>
<dbReference type="EMBL" id="JABCIY010000180">
    <property type="protein sequence ID" value="KAF7189681.1"/>
    <property type="molecule type" value="Genomic_DNA"/>
</dbReference>
<evidence type="ECO:0008006" key="4">
    <source>
        <dbReference type="Google" id="ProtNLM"/>
    </source>
</evidence>
<evidence type="ECO:0000313" key="3">
    <source>
        <dbReference type="Proteomes" id="UP000660729"/>
    </source>
</evidence>
<dbReference type="AlphaFoldDB" id="A0A8H6RGK7"/>
<protein>
    <recommendedName>
        <fullName evidence="4">Zn(2)-C6 fungal-type domain-containing protein</fullName>
    </recommendedName>
</protein>
<proteinExistence type="predicted"/>
<dbReference type="InterPro" id="IPR036864">
    <property type="entry name" value="Zn2-C6_fun-type_DNA-bd_sf"/>
</dbReference>
<name>A0A8H6RGK7_9PEZI</name>
<gene>
    <name evidence="2" type="ORF">HII31_09001</name>
</gene>
<sequence>MLCNGKQPCTRCAARRDICVYSRATRRDVPVTPAQVALLQHQKERLSKALQQMASVIAKHETGQDKTPASFDVPDLLDKYAPTNATKREHHSVLDQATRATKRNRVHTLQELSSLDLPGPSHAQAATYAGGDGNRLIKNSLGDTQFVLEPVPGMQQNALGNDAFESMLQFMQIMGTSGTTSGLGQDLSDSGQLQGQNREGVEAGSAAALPPSFVDLVDWEASLANFPDSILNFGSTLPPENNDSANLEDNSAGERTVNNGDGTARLP</sequence>
<feature type="region of interest" description="Disordered" evidence="1">
    <location>
        <begin position="241"/>
        <end position="267"/>
    </location>
</feature>
<organism evidence="2 3">
    <name type="scientific">Pseudocercospora fuligena</name>
    <dbReference type="NCBI Taxonomy" id="685502"/>
    <lineage>
        <taxon>Eukaryota</taxon>
        <taxon>Fungi</taxon>
        <taxon>Dikarya</taxon>
        <taxon>Ascomycota</taxon>
        <taxon>Pezizomycotina</taxon>
        <taxon>Dothideomycetes</taxon>
        <taxon>Dothideomycetidae</taxon>
        <taxon>Mycosphaerellales</taxon>
        <taxon>Mycosphaerellaceae</taxon>
        <taxon>Pseudocercospora</taxon>
    </lineage>
</organism>
<accession>A0A8H6RGK7</accession>
<dbReference type="GO" id="GO:0000981">
    <property type="term" value="F:DNA-binding transcription factor activity, RNA polymerase II-specific"/>
    <property type="evidence" value="ECO:0007669"/>
    <property type="project" value="InterPro"/>
</dbReference>